<dbReference type="PANTHER" id="PTHR37984">
    <property type="entry name" value="PROTEIN CBG26694"/>
    <property type="match status" value="1"/>
</dbReference>
<proteinExistence type="predicted"/>
<dbReference type="OrthoDB" id="3364103at2759"/>
<feature type="non-terminal residue" evidence="1">
    <location>
        <position position="67"/>
    </location>
</feature>
<dbReference type="STRING" id="47427.A0A2H3D4E9"/>
<accession>A0A2H3D4E9</accession>
<dbReference type="InterPro" id="IPR043502">
    <property type="entry name" value="DNA/RNA_pol_sf"/>
</dbReference>
<name>A0A2H3D4E9_ARMGA</name>
<dbReference type="InterPro" id="IPR043128">
    <property type="entry name" value="Rev_trsase/Diguanyl_cyclase"/>
</dbReference>
<sequence length="67" mass="7819">RCHFFYSSILLLGHKVSRLGLSTHYEKVKAISELVRPTKVSELQTFIGMLVYFQSFIPYFMDCMTPL</sequence>
<dbReference type="EMBL" id="KZ293672">
    <property type="protein sequence ID" value="PBK88634.1"/>
    <property type="molecule type" value="Genomic_DNA"/>
</dbReference>
<evidence type="ECO:0000313" key="2">
    <source>
        <dbReference type="Proteomes" id="UP000217790"/>
    </source>
</evidence>
<keyword evidence="2" id="KW-1185">Reference proteome</keyword>
<dbReference type="PANTHER" id="PTHR37984:SF5">
    <property type="entry name" value="PROTEIN NYNRIN-LIKE"/>
    <property type="match status" value="1"/>
</dbReference>
<dbReference type="AlphaFoldDB" id="A0A2H3D4E9"/>
<dbReference type="InterPro" id="IPR050951">
    <property type="entry name" value="Retrovirus_Pol_polyprotein"/>
</dbReference>
<organism evidence="1 2">
    <name type="scientific">Armillaria gallica</name>
    <name type="common">Bulbous honey fungus</name>
    <name type="synonym">Armillaria bulbosa</name>
    <dbReference type="NCBI Taxonomy" id="47427"/>
    <lineage>
        <taxon>Eukaryota</taxon>
        <taxon>Fungi</taxon>
        <taxon>Dikarya</taxon>
        <taxon>Basidiomycota</taxon>
        <taxon>Agaricomycotina</taxon>
        <taxon>Agaricomycetes</taxon>
        <taxon>Agaricomycetidae</taxon>
        <taxon>Agaricales</taxon>
        <taxon>Marasmiineae</taxon>
        <taxon>Physalacriaceae</taxon>
        <taxon>Armillaria</taxon>
    </lineage>
</organism>
<evidence type="ECO:0000313" key="1">
    <source>
        <dbReference type="EMBL" id="PBK88634.1"/>
    </source>
</evidence>
<evidence type="ECO:0008006" key="3">
    <source>
        <dbReference type="Google" id="ProtNLM"/>
    </source>
</evidence>
<gene>
    <name evidence="1" type="ORF">ARMGADRAFT_855236</name>
</gene>
<dbReference type="Gene3D" id="3.30.70.270">
    <property type="match status" value="1"/>
</dbReference>
<protein>
    <recommendedName>
        <fullName evidence="3">DNA/RNA polymerase</fullName>
    </recommendedName>
</protein>
<feature type="non-terminal residue" evidence="1">
    <location>
        <position position="1"/>
    </location>
</feature>
<dbReference type="SUPFAM" id="SSF56672">
    <property type="entry name" value="DNA/RNA polymerases"/>
    <property type="match status" value="1"/>
</dbReference>
<dbReference type="InParanoid" id="A0A2H3D4E9"/>
<dbReference type="Proteomes" id="UP000217790">
    <property type="component" value="Unassembled WGS sequence"/>
</dbReference>
<reference evidence="2" key="1">
    <citation type="journal article" date="2017" name="Nat. Ecol. Evol.">
        <title>Genome expansion and lineage-specific genetic innovations in the forest pathogenic fungi Armillaria.</title>
        <authorList>
            <person name="Sipos G."/>
            <person name="Prasanna A.N."/>
            <person name="Walter M.C."/>
            <person name="O'Connor E."/>
            <person name="Balint B."/>
            <person name="Krizsan K."/>
            <person name="Kiss B."/>
            <person name="Hess J."/>
            <person name="Varga T."/>
            <person name="Slot J."/>
            <person name="Riley R."/>
            <person name="Boka B."/>
            <person name="Rigling D."/>
            <person name="Barry K."/>
            <person name="Lee J."/>
            <person name="Mihaltcheva S."/>
            <person name="LaButti K."/>
            <person name="Lipzen A."/>
            <person name="Waldron R."/>
            <person name="Moloney N.M."/>
            <person name="Sperisen C."/>
            <person name="Kredics L."/>
            <person name="Vagvoelgyi C."/>
            <person name="Patrignani A."/>
            <person name="Fitzpatrick D."/>
            <person name="Nagy I."/>
            <person name="Doyle S."/>
            <person name="Anderson J.B."/>
            <person name="Grigoriev I.V."/>
            <person name="Gueldener U."/>
            <person name="Muensterkoetter M."/>
            <person name="Nagy L.G."/>
        </authorList>
    </citation>
    <scope>NUCLEOTIDE SEQUENCE [LARGE SCALE GENOMIC DNA]</scope>
    <source>
        <strain evidence="2">Ar21-2</strain>
    </source>
</reference>